<evidence type="ECO:0008006" key="3">
    <source>
        <dbReference type="Google" id="ProtNLM"/>
    </source>
</evidence>
<dbReference type="Proteomes" id="UP001153069">
    <property type="component" value="Unassembled WGS sequence"/>
</dbReference>
<keyword evidence="2" id="KW-1185">Reference proteome</keyword>
<evidence type="ECO:0000313" key="1">
    <source>
        <dbReference type="EMBL" id="CAB9528283.1"/>
    </source>
</evidence>
<dbReference type="EMBL" id="CAICTM010002188">
    <property type="protein sequence ID" value="CAB9528283.1"/>
    <property type="molecule type" value="Genomic_DNA"/>
</dbReference>
<dbReference type="SUPFAM" id="SSF55961">
    <property type="entry name" value="Bet v1-like"/>
    <property type="match status" value="1"/>
</dbReference>
<proteinExistence type="predicted"/>
<reference evidence="1" key="1">
    <citation type="submission" date="2020-06" db="EMBL/GenBank/DDBJ databases">
        <authorList>
            <consortium name="Plant Systems Biology data submission"/>
        </authorList>
    </citation>
    <scope>NUCLEOTIDE SEQUENCE</scope>
    <source>
        <strain evidence="1">D6</strain>
    </source>
</reference>
<organism evidence="1 2">
    <name type="scientific">Seminavis robusta</name>
    <dbReference type="NCBI Taxonomy" id="568900"/>
    <lineage>
        <taxon>Eukaryota</taxon>
        <taxon>Sar</taxon>
        <taxon>Stramenopiles</taxon>
        <taxon>Ochrophyta</taxon>
        <taxon>Bacillariophyta</taxon>
        <taxon>Bacillariophyceae</taxon>
        <taxon>Bacillariophycidae</taxon>
        <taxon>Naviculales</taxon>
        <taxon>Naviculaceae</taxon>
        <taxon>Seminavis</taxon>
    </lineage>
</organism>
<evidence type="ECO:0000313" key="2">
    <source>
        <dbReference type="Proteomes" id="UP001153069"/>
    </source>
</evidence>
<accession>A0A9N8HZ72</accession>
<comment type="caution">
    <text evidence="1">The sequence shown here is derived from an EMBL/GenBank/DDBJ whole genome shotgun (WGS) entry which is preliminary data.</text>
</comment>
<dbReference type="Gene3D" id="3.30.530.20">
    <property type="match status" value="1"/>
</dbReference>
<name>A0A9N8HZ72_9STRA</name>
<sequence>MSLTVKVSCDVNAPMEVLWETLCDVKNRPTFVSRVTKVEFKKRSKNHGLVTIHPEEFVHQEGSLWVVESLFQGKTFRSIDSITSLRKPNTSDNDKTASVQISSQFLDKRFSTRNRAVHIGTFTIEALNEKRCRLHGSLGFLPGGCWGALDLWMRKRQIQKLAPLWMREYLTEFATEAEKRSGKQ</sequence>
<dbReference type="AlphaFoldDB" id="A0A9N8HZ72"/>
<dbReference type="InterPro" id="IPR023393">
    <property type="entry name" value="START-like_dom_sf"/>
</dbReference>
<gene>
    <name evidence="1" type="ORF">SEMRO_2190_G318310.1</name>
</gene>
<protein>
    <recommendedName>
        <fullName evidence="3">Coenzyme Q-binding protein COQ10 START domain-containing protein</fullName>
    </recommendedName>
</protein>